<gene>
    <name evidence="2" type="ORF">IEC33019_4981</name>
</gene>
<accession>A0A1B2FDY6</accession>
<reference evidence="2" key="1">
    <citation type="submission" date="2016-07" db="EMBL/GenBank/DDBJ databases">
        <title>New class B carbapenemase carried by novel plasmid in Pseudomonas putida enviromental strain in eastern Amazonia.</title>
        <authorList>
            <person name="Souza C.O."/>
            <person name="Lima K.V."/>
            <person name="Brasiliense D.M."/>
            <person name="Perez-Chaparro P.J."/>
            <person name="Mamizuka E.M."/>
            <person name="Lima M.O."/>
            <person name="Lima L.N."/>
            <person name="McCulloch J.A."/>
        </authorList>
    </citation>
    <scope>NUCLEOTIDE SEQUENCE [LARGE SCALE GENOMIC DNA]</scope>
    <source>
        <strain evidence="2">IEC33019</strain>
    </source>
</reference>
<name>A0A1B2FDY6_PSEPU</name>
<dbReference type="AlphaFoldDB" id="A0A1B2FDY6"/>
<organism evidence="2">
    <name type="scientific">Pseudomonas putida</name>
    <name type="common">Arthrobacter siderocapsulatus</name>
    <dbReference type="NCBI Taxonomy" id="303"/>
    <lineage>
        <taxon>Bacteria</taxon>
        <taxon>Pseudomonadati</taxon>
        <taxon>Pseudomonadota</taxon>
        <taxon>Gammaproteobacteria</taxon>
        <taxon>Pseudomonadales</taxon>
        <taxon>Pseudomonadaceae</taxon>
        <taxon>Pseudomonas</taxon>
    </lineage>
</organism>
<feature type="region of interest" description="Disordered" evidence="1">
    <location>
        <begin position="1"/>
        <end position="21"/>
    </location>
</feature>
<evidence type="ECO:0000256" key="1">
    <source>
        <dbReference type="SAM" id="MobiDB-lite"/>
    </source>
</evidence>
<dbReference type="RefSeq" id="WP_099594071.1">
    <property type="nucleotide sequence ID" value="NZ_CP016634.1"/>
</dbReference>
<feature type="compositionally biased region" description="Polar residues" evidence="1">
    <location>
        <begin position="1"/>
        <end position="17"/>
    </location>
</feature>
<dbReference type="EMBL" id="CP016634">
    <property type="protein sequence ID" value="ANY90463.1"/>
    <property type="molecule type" value="Genomic_DNA"/>
</dbReference>
<sequence>MNHNQRSGTADPTTAGPSHSPRLLAIGVVGAALIDHQVHRTADSRARLEGAADMARRLGVLDGAEAQLVANLIARYDVGQPHNAFAPGAHA</sequence>
<evidence type="ECO:0000313" key="2">
    <source>
        <dbReference type="EMBL" id="ANY90463.1"/>
    </source>
</evidence>
<proteinExistence type="predicted"/>
<protein>
    <submittedName>
        <fullName evidence="2">Uncharacterized protein</fullName>
    </submittedName>
</protein>